<dbReference type="Gene3D" id="1.10.1240.40">
    <property type="entry name" value="ENT domain"/>
    <property type="match status" value="1"/>
</dbReference>
<dbReference type="EMBL" id="JARAOO010000004">
    <property type="protein sequence ID" value="KAJ7971960.1"/>
    <property type="molecule type" value="Genomic_DNA"/>
</dbReference>
<dbReference type="GO" id="GO:0050832">
    <property type="term" value="P:defense response to fungus"/>
    <property type="evidence" value="ECO:0007669"/>
    <property type="project" value="InterPro"/>
</dbReference>
<organism evidence="5 6">
    <name type="scientific">Quillaja saponaria</name>
    <name type="common">Soap bark tree</name>
    <dbReference type="NCBI Taxonomy" id="32244"/>
    <lineage>
        <taxon>Eukaryota</taxon>
        <taxon>Viridiplantae</taxon>
        <taxon>Streptophyta</taxon>
        <taxon>Embryophyta</taxon>
        <taxon>Tracheophyta</taxon>
        <taxon>Spermatophyta</taxon>
        <taxon>Magnoliopsida</taxon>
        <taxon>eudicotyledons</taxon>
        <taxon>Gunneridae</taxon>
        <taxon>Pentapetalae</taxon>
        <taxon>rosids</taxon>
        <taxon>fabids</taxon>
        <taxon>Fabales</taxon>
        <taxon>Quillajaceae</taxon>
        <taxon>Quillaja</taxon>
    </lineage>
</organism>
<sequence length="330" mass="37211">MDYTKHNAMAEKTQGTSLNMWDPKSTHIFTQNWSSYTLLSEFQKHVLVHNTESPLYGCDFGTERMVFTTEPHGRDLINLEHEIHCMETEAYSSVLKAFIVQSDLLTWSKEGLMTDLRKELHVTDAEHRDLLTKINSDESVKMIRQQRNAAFCVKDHVVMNTLGYTPDSMGNAAQKKLKVSNSAAFDPDKYISYGQSSLETVPSSMPALFKDDQQNAALAVIYPVNYGKSLGAFNHDVPLPIRTGGQVKSQLEKVLHTPEFGNLNSRSDLIEIRATDKLICEVESMICNREHPDPVEIEKAKIILRDHERTLLEALAKLANVSDRGNGGTW</sequence>
<feature type="coiled-coil region" evidence="3">
    <location>
        <begin position="297"/>
        <end position="324"/>
    </location>
</feature>
<dbReference type="GO" id="GO:0005634">
    <property type="term" value="C:nucleus"/>
    <property type="evidence" value="ECO:0007669"/>
    <property type="project" value="UniProtKB-SubCell"/>
</dbReference>
<evidence type="ECO:0000256" key="2">
    <source>
        <dbReference type="ARBA" id="ARBA00023242"/>
    </source>
</evidence>
<dbReference type="InterPro" id="IPR005491">
    <property type="entry name" value="ENT_dom"/>
</dbReference>
<keyword evidence="2" id="KW-0539">Nucleus</keyword>
<comment type="caution">
    <text evidence="5">The sequence shown here is derived from an EMBL/GenBank/DDBJ whole genome shotgun (WGS) entry which is preliminary data.</text>
</comment>
<reference evidence="5" key="1">
    <citation type="journal article" date="2023" name="Science">
        <title>Elucidation of the pathway for biosynthesis of saponin adjuvants from the soapbark tree.</title>
        <authorList>
            <person name="Reed J."/>
            <person name="Orme A."/>
            <person name="El-Demerdash A."/>
            <person name="Owen C."/>
            <person name="Martin L.B.B."/>
            <person name="Misra R.C."/>
            <person name="Kikuchi S."/>
            <person name="Rejzek M."/>
            <person name="Martin A.C."/>
            <person name="Harkess A."/>
            <person name="Leebens-Mack J."/>
            <person name="Louveau T."/>
            <person name="Stephenson M.J."/>
            <person name="Osbourn A."/>
        </authorList>
    </citation>
    <scope>NUCLEOTIDE SEQUENCE</scope>
    <source>
        <strain evidence="5">S10</strain>
    </source>
</reference>
<evidence type="ECO:0000256" key="1">
    <source>
        <dbReference type="ARBA" id="ARBA00004123"/>
    </source>
</evidence>
<protein>
    <submittedName>
        <fullName evidence="5">Protein EMSY-LIKE like</fullName>
    </submittedName>
</protein>
<dbReference type="PANTHER" id="PTHR33432:SF22">
    <property type="entry name" value="OS10G0436850 PROTEIN"/>
    <property type="match status" value="1"/>
</dbReference>
<name>A0AAD7PZC8_QUISA</name>
<accession>A0AAD7PZC8</accession>
<comment type="subcellular location">
    <subcellularLocation>
        <location evidence="1">Nucleus</location>
    </subcellularLocation>
</comment>
<dbReference type="InterPro" id="IPR033485">
    <property type="entry name" value="EMSY-LIKE_plant"/>
</dbReference>
<dbReference type="KEGG" id="qsa:O6P43_009918"/>
<dbReference type="PROSITE" id="PS51138">
    <property type="entry name" value="ENT"/>
    <property type="match status" value="1"/>
</dbReference>
<proteinExistence type="predicted"/>
<evidence type="ECO:0000313" key="6">
    <source>
        <dbReference type="Proteomes" id="UP001163823"/>
    </source>
</evidence>
<feature type="domain" description="ENT" evidence="4">
    <location>
        <begin position="79"/>
        <end position="169"/>
    </location>
</feature>
<keyword evidence="6" id="KW-1185">Reference proteome</keyword>
<dbReference type="AlphaFoldDB" id="A0AAD7PZC8"/>
<dbReference type="SUPFAM" id="SSF158639">
    <property type="entry name" value="ENT-like"/>
    <property type="match status" value="1"/>
</dbReference>
<gene>
    <name evidence="5" type="ORF">O6P43_009918</name>
</gene>
<dbReference type="Pfam" id="PF03735">
    <property type="entry name" value="ENT"/>
    <property type="match status" value="1"/>
</dbReference>
<evidence type="ECO:0000313" key="5">
    <source>
        <dbReference type="EMBL" id="KAJ7971960.1"/>
    </source>
</evidence>
<dbReference type="SMART" id="SM01191">
    <property type="entry name" value="ENT"/>
    <property type="match status" value="1"/>
</dbReference>
<evidence type="ECO:0000256" key="3">
    <source>
        <dbReference type="SAM" id="Coils"/>
    </source>
</evidence>
<dbReference type="InterPro" id="IPR036142">
    <property type="entry name" value="ENT_dom-like_sf"/>
</dbReference>
<dbReference type="Proteomes" id="UP001163823">
    <property type="component" value="Chromosome 4"/>
</dbReference>
<evidence type="ECO:0000259" key="4">
    <source>
        <dbReference type="PROSITE" id="PS51138"/>
    </source>
</evidence>
<keyword evidence="3" id="KW-0175">Coiled coil</keyword>
<dbReference type="PANTHER" id="PTHR33432">
    <property type="entry name" value="PROTEIN EMSY-LIKE 4"/>
    <property type="match status" value="1"/>
</dbReference>